<dbReference type="PANTHER" id="PTHR21212:SF0">
    <property type="entry name" value="SEIPIN"/>
    <property type="match status" value="1"/>
</dbReference>
<organism evidence="9 10">
    <name type="scientific">Coemansia asiatica</name>
    <dbReference type="NCBI Taxonomy" id="1052880"/>
    <lineage>
        <taxon>Eukaryota</taxon>
        <taxon>Fungi</taxon>
        <taxon>Fungi incertae sedis</taxon>
        <taxon>Zoopagomycota</taxon>
        <taxon>Kickxellomycotina</taxon>
        <taxon>Kickxellomycetes</taxon>
        <taxon>Kickxellales</taxon>
        <taxon>Kickxellaceae</taxon>
        <taxon>Coemansia</taxon>
    </lineage>
</organism>
<keyword evidence="4 7" id="KW-1133">Transmembrane helix</keyword>
<dbReference type="GO" id="GO:0005789">
    <property type="term" value="C:endoplasmic reticulum membrane"/>
    <property type="evidence" value="ECO:0007669"/>
    <property type="project" value="UniProtKB-SubCell"/>
</dbReference>
<dbReference type="InterPro" id="IPR009617">
    <property type="entry name" value="Seipin"/>
</dbReference>
<dbReference type="AlphaFoldDB" id="A0A9W8CKQ7"/>
<evidence type="ECO:0000256" key="4">
    <source>
        <dbReference type="ARBA" id="ARBA00022989"/>
    </source>
</evidence>
<evidence type="ECO:0000313" key="9">
    <source>
        <dbReference type="EMBL" id="KAJ1647297.1"/>
    </source>
</evidence>
<keyword evidence="5" id="KW-0443">Lipid metabolism</keyword>
<dbReference type="GO" id="GO:0140042">
    <property type="term" value="P:lipid droplet formation"/>
    <property type="evidence" value="ECO:0007669"/>
    <property type="project" value="UniProtKB-ARBA"/>
</dbReference>
<protein>
    <recommendedName>
        <fullName evidence="11">Seipin</fullName>
    </recommendedName>
</protein>
<name>A0A9W8CKQ7_9FUNG</name>
<evidence type="ECO:0000256" key="3">
    <source>
        <dbReference type="ARBA" id="ARBA00022824"/>
    </source>
</evidence>
<keyword evidence="3" id="KW-0256">Endoplasmic reticulum</keyword>
<evidence type="ECO:0000313" key="10">
    <source>
        <dbReference type="Proteomes" id="UP001145021"/>
    </source>
</evidence>
<reference evidence="9" key="1">
    <citation type="submission" date="2022-07" db="EMBL/GenBank/DDBJ databases">
        <title>Phylogenomic reconstructions and comparative analyses of Kickxellomycotina fungi.</title>
        <authorList>
            <person name="Reynolds N.K."/>
            <person name="Stajich J.E."/>
            <person name="Barry K."/>
            <person name="Grigoriev I.V."/>
            <person name="Crous P."/>
            <person name="Smith M.E."/>
        </authorList>
    </citation>
    <scope>NUCLEOTIDE SEQUENCE</scope>
    <source>
        <strain evidence="9">NBRC 105413</strain>
    </source>
</reference>
<sequence>MSLLGLLCLPAWVLTHNSLSAGIWLMLAGAVLVAIVLSSVLLYAIFYRLYVPTLLHQAPIYLQYDCIDLENTMAMVSFVPERNYKFLSMSQAYAITLDLCVPTSAENWCLGNFMAPLVLLNWWQEDKSLYIDLINIMYDRHFLPTNFACILLSKLLQVYSASIVICAQFTGLHYWMYYWRLPTTLVFVSIAIVWQLVFTTIAWSVLESYVGKTSSLDDPHTHTTSAITGALKPLSLS</sequence>
<keyword evidence="2 7" id="KW-0812">Transmembrane</keyword>
<dbReference type="Pfam" id="PF06775">
    <property type="entry name" value="Seipin"/>
    <property type="match status" value="1"/>
</dbReference>
<gene>
    <name evidence="9" type="ORF">LPJ64_001278</name>
</gene>
<evidence type="ECO:0000256" key="5">
    <source>
        <dbReference type="ARBA" id="ARBA00023098"/>
    </source>
</evidence>
<feature type="transmembrane region" description="Helical" evidence="7">
    <location>
        <begin position="185"/>
        <end position="206"/>
    </location>
</feature>
<keyword evidence="6 7" id="KW-0472">Membrane</keyword>
<dbReference type="Proteomes" id="UP001145021">
    <property type="component" value="Unassembled WGS sequence"/>
</dbReference>
<dbReference type="GO" id="GO:0006629">
    <property type="term" value="P:lipid metabolic process"/>
    <property type="evidence" value="ECO:0007669"/>
    <property type="project" value="UniProtKB-KW"/>
</dbReference>
<dbReference type="EMBL" id="JANBOH010000033">
    <property type="protein sequence ID" value="KAJ1647297.1"/>
    <property type="molecule type" value="Genomic_DNA"/>
</dbReference>
<feature type="transmembrane region" description="Helical" evidence="7">
    <location>
        <begin position="158"/>
        <end position="179"/>
    </location>
</feature>
<comment type="subcellular location">
    <subcellularLocation>
        <location evidence="1">Endoplasmic reticulum membrane</location>
        <topology evidence="1">Multi-pass membrane protein</topology>
    </subcellularLocation>
</comment>
<feature type="chain" id="PRO_5040738512" description="Seipin" evidence="8">
    <location>
        <begin position="16"/>
        <end position="237"/>
    </location>
</feature>
<accession>A0A9W8CKQ7</accession>
<evidence type="ECO:0000256" key="6">
    <source>
        <dbReference type="ARBA" id="ARBA00023136"/>
    </source>
</evidence>
<evidence type="ECO:0008006" key="11">
    <source>
        <dbReference type="Google" id="ProtNLM"/>
    </source>
</evidence>
<keyword evidence="10" id="KW-1185">Reference proteome</keyword>
<feature type="signal peptide" evidence="8">
    <location>
        <begin position="1"/>
        <end position="15"/>
    </location>
</feature>
<dbReference type="CDD" id="cd23995">
    <property type="entry name" value="Seipin_BSCL2_like"/>
    <property type="match status" value="1"/>
</dbReference>
<proteinExistence type="predicted"/>
<feature type="transmembrane region" description="Helical" evidence="7">
    <location>
        <begin position="30"/>
        <end position="50"/>
    </location>
</feature>
<keyword evidence="8" id="KW-0732">Signal</keyword>
<evidence type="ECO:0000256" key="7">
    <source>
        <dbReference type="SAM" id="Phobius"/>
    </source>
</evidence>
<evidence type="ECO:0000256" key="8">
    <source>
        <dbReference type="SAM" id="SignalP"/>
    </source>
</evidence>
<evidence type="ECO:0000256" key="1">
    <source>
        <dbReference type="ARBA" id="ARBA00004477"/>
    </source>
</evidence>
<evidence type="ECO:0000256" key="2">
    <source>
        <dbReference type="ARBA" id="ARBA00022692"/>
    </source>
</evidence>
<comment type="caution">
    <text evidence="9">The sequence shown here is derived from an EMBL/GenBank/DDBJ whole genome shotgun (WGS) entry which is preliminary data.</text>
</comment>
<dbReference type="PANTHER" id="PTHR21212">
    <property type="entry name" value="BERNARDINELLI-SEIP CONGENITAL LIPODYSTROPHY 2 HOMOLOG BSCL2 PROTEIN"/>
    <property type="match status" value="1"/>
</dbReference>